<dbReference type="NCBIfam" id="TIGR03083">
    <property type="entry name" value="maleylpyruvate isomerase family mycothiol-dependent enzyme"/>
    <property type="match status" value="1"/>
</dbReference>
<feature type="domain" description="MDMPI C-terminal" evidence="1">
    <location>
        <begin position="145"/>
        <end position="252"/>
    </location>
</feature>
<dbReference type="InterPro" id="IPR010872">
    <property type="entry name" value="MDMPI_C-term_domain"/>
</dbReference>
<dbReference type="PANTHER" id="PTHR40758:SF1">
    <property type="entry name" value="CONSERVED PROTEIN"/>
    <property type="match status" value="1"/>
</dbReference>
<protein>
    <submittedName>
        <fullName evidence="3">Maleylpyruvate isomerase family mycothiol-dependent enzyme</fullName>
    </submittedName>
</protein>
<reference evidence="3 4" key="1">
    <citation type="submission" date="2019-03" db="EMBL/GenBank/DDBJ databases">
        <title>Draft genome sequences of novel Actinobacteria.</title>
        <authorList>
            <person name="Sahin N."/>
            <person name="Ay H."/>
            <person name="Saygin H."/>
        </authorList>
    </citation>
    <scope>NUCLEOTIDE SEQUENCE [LARGE SCALE GENOMIC DNA]</scope>
    <source>
        <strain evidence="3 4">H3C3</strain>
    </source>
</reference>
<dbReference type="Proteomes" id="UP000294513">
    <property type="component" value="Unassembled WGS sequence"/>
</dbReference>
<evidence type="ECO:0000313" key="3">
    <source>
        <dbReference type="EMBL" id="TDD86567.1"/>
    </source>
</evidence>
<evidence type="ECO:0000313" key="4">
    <source>
        <dbReference type="Proteomes" id="UP000294513"/>
    </source>
</evidence>
<comment type="caution">
    <text evidence="3">The sequence shown here is derived from an EMBL/GenBank/DDBJ whole genome shotgun (WGS) entry which is preliminary data.</text>
</comment>
<dbReference type="EMBL" id="SMKU01000079">
    <property type="protein sequence ID" value="TDD86567.1"/>
    <property type="molecule type" value="Genomic_DNA"/>
</dbReference>
<dbReference type="RefSeq" id="WP_131894398.1">
    <property type="nucleotide sequence ID" value="NZ_SMKU01000079.1"/>
</dbReference>
<dbReference type="GO" id="GO:0046872">
    <property type="term" value="F:metal ion binding"/>
    <property type="evidence" value="ECO:0007669"/>
    <property type="project" value="InterPro"/>
</dbReference>
<dbReference type="InterPro" id="IPR034660">
    <property type="entry name" value="DinB/YfiT-like"/>
</dbReference>
<dbReference type="OrthoDB" id="3671213at2"/>
<dbReference type="InterPro" id="IPR024344">
    <property type="entry name" value="MDMPI_metal-binding"/>
</dbReference>
<keyword evidence="4" id="KW-1185">Reference proteome</keyword>
<dbReference type="AlphaFoldDB" id="A0A4V2YWS4"/>
<keyword evidence="3" id="KW-0413">Isomerase</keyword>
<dbReference type="GO" id="GO:0016853">
    <property type="term" value="F:isomerase activity"/>
    <property type="evidence" value="ECO:0007669"/>
    <property type="project" value="UniProtKB-KW"/>
</dbReference>
<accession>A0A4V2YWS4</accession>
<dbReference type="PANTHER" id="PTHR40758">
    <property type="entry name" value="CONSERVED PROTEIN"/>
    <property type="match status" value="1"/>
</dbReference>
<proteinExistence type="predicted"/>
<name>A0A4V2YWS4_9ACTN</name>
<sequence>MSTLDATRLAEGLHEQTGGLADAVDGRDPSGPVPTCPEWRLWNLVGHVGQAHRWAAELVREREAPPVPDPLKADPGPPADWAAWLRDGADELAGAVEKTGPDTAVTTFLGLLPASFWLRRMLHDTAVHHADAAIAAGVPFTIAPDLAADALSEWFGLIASPGAEAINPRLAVLRGRGETLAVRPAGGAAPGWLITRTPEGPRWEREGDGRDADAGATVTVTAPLRELLLVVYRRSSPEEAGAEVSGDRSVLDHWLANTAF</sequence>
<dbReference type="GO" id="GO:0005886">
    <property type="term" value="C:plasma membrane"/>
    <property type="evidence" value="ECO:0007669"/>
    <property type="project" value="TreeGrafter"/>
</dbReference>
<keyword evidence="3" id="KW-0670">Pyruvate</keyword>
<gene>
    <name evidence="3" type="ORF">E1298_17275</name>
</gene>
<organism evidence="3 4">
    <name type="scientific">Actinomadura rubrisoli</name>
    <dbReference type="NCBI Taxonomy" id="2530368"/>
    <lineage>
        <taxon>Bacteria</taxon>
        <taxon>Bacillati</taxon>
        <taxon>Actinomycetota</taxon>
        <taxon>Actinomycetes</taxon>
        <taxon>Streptosporangiales</taxon>
        <taxon>Thermomonosporaceae</taxon>
        <taxon>Actinomadura</taxon>
    </lineage>
</organism>
<feature type="domain" description="Mycothiol-dependent maleylpyruvate isomerase metal-binding" evidence="2">
    <location>
        <begin position="13"/>
        <end position="133"/>
    </location>
</feature>
<dbReference type="SUPFAM" id="SSF109854">
    <property type="entry name" value="DinB/YfiT-like putative metalloenzymes"/>
    <property type="match status" value="1"/>
</dbReference>
<dbReference type="Pfam" id="PF07398">
    <property type="entry name" value="MDMPI_C"/>
    <property type="match status" value="1"/>
</dbReference>
<dbReference type="InterPro" id="IPR017517">
    <property type="entry name" value="Maleyloyr_isom"/>
</dbReference>
<evidence type="ECO:0000259" key="2">
    <source>
        <dbReference type="Pfam" id="PF11716"/>
    </source>
</evidence>
<evidence type="ECO:0000259" key="1">
    <source>
        <dbReference type="Pfam" id="PF07398"/>
    </source>
</evidence>
<dbReference type="Pfam" id="PF11716">
    <property type="entry name" value="MDMPI_N"/>
    <property type="match status" value="1"/>
</dbReference>